<dbReference type="PANTHER" id="PTHR30055:SF234">
    <property type="entry name" value="HTH-TYPE TRANSCRIPTIONAL REGULATOR BETI"/>
    <property type="match status" value="1"/>
</dbReference>
<dbReference type="InterPro" id="IPR050109">
    <property type="entry name" value="HTH-type_TetR-like_transc_reg"/>
</dbReference>
<dbReference type="GO" id="GO:0003700">
    <property type="term" value="F:DNA-binding transcription factor activity"/>
    <property type="evidence" value="ECO:0007669"/>
    <property type="project" value="TreeGrafter"/>
</dbReference>
<dbReference type="InterPro" id="IPR036271">
    <property type="entry name" value="Tet_transcr_reg_TetR-rel_C_sf"/>
</dbReference>
<evidence type="ECO:0000259" key="6">
    <source>
        <dbReference type="PROSITE" id="PS50977"/>
    </source>
</evidence>
<dbReference type="Pfam" id="PF17926">
    <property type="entry name" value="TetR_C_21"/>
    <property type="match status" value="1"/>
</dbReference>
<evidence type="ECO:0000313" key="7">
    <source>
        <dbReference type="EMBL" id="QDU32217.1"/>
    </source>
</evidence>
<evidence type="ECO:0000256" key="1">
    <source>
        <dbReference type="ARBA" id="ARBA00023015"/>
    </source>
</evidence>
<evidence type="ECO:0000256" key="4">
    <source>
        <dbReference type="PROSITE-ProRule" id="PRU00335"/>
    </source>
</evidence>
<dbReference type="AlphaFoldDB" id="A0A517YPQ6"/>
<reference evidence="7 8" key="1">
    <citation type="submission" date="2019-02" db="EMBL/GenBank/DDBJ databases">
        <title>Deep-cultivation of Planctomycetes and their phenomic and genomic characterization uncovers novel biology.</title>
        <authorList>
            <person name="Wiegand S."/>
            <person name="Jogler M."/>
            <person name="Boedeker C."/>
            <person name="Pinto D."/>
            <person name="Vollmers J."/>
            <person name="Rivas-Marin E."/>
            <person name="Kohn T."/>
            <person name="Peeters S.H."/>
            <person name="Heuer A."/>
            <person name="Rast P."/>
            <person name="Oberbeckmann S."/>
            <person name="Bunk B."/>
            <person name="Jeske O."/>
            <person name="Meyerdierks A."/>
            <person name="Storesund J.E."/>
            <person name="Kallscheuer N."/>
            <person name="Luecker S."/>
            <person name="Lage O.M."/>
            <person name="Pohl T."/>
            <person name="Merkel B.J."/>
            <person name="Hornburger P."/>
            <person name="Mueller R.-W."/>
            <person name="Bruemmer F."/>
            <person name="Labrenz M."/>
            <person name="Spormann A.M."/>
            <person name="Op den Camp H."/>
            <person name="Overmann J."/>
            <person name="Amann R."/>
            <person name="Jetten M.S.M."/>
            <person name="Mascher T."/>
            <person name="Medema M.H."/>
            <person name="Devos D.P."/>
            <person name="Kaster A.-K."/>
            <person name="Ovreas L."/>
            <person name="Rohde M."/>
            <person name="Galperin M.Y."/>
            <person name="Jogler C."/>
        </authorList>
    </citation>
    <scope>NUCLEOTIDE SEQUENCE [LARGE SCALE GENOMIC DNA]</scope>
    <source>
        <strain evidence="7 8">KS4</strain>
    </source>
</reference>
<organism evidence="7 8">
    <name type="scientific">Poriferisphaera corsica</name>
    <dbReference type="NCBI Taxonomy" id="2528020"/>
    <lineage>
        <taxon>Bacteria</taxon>
        <taxon>Pseudomonadati</taxon>
        <taxon>Planctomycetota</taxon>
        <taxon>Phycisphaerae</taxon>
        <taxon>Phycisphaerales</taxon>
        <taxon>Phycisphaeraceae</taxon>
        <taxon>Poriferisphaera</taxon>
    </lineage>
</organism>
<gene>
    <name evidence="7" type="primary">bm3R1</name>
    <name evidence="7" type="ORF">KS4_02470</name>
</gene>
<dbReference type="GO" id="GO:0000976">
    <property type="term" value="F:transcription cis-regulatory region binding"/>
    <property type="evidence" value="ECO:0007669"/>
    <property type="project" value="TreeGrafter"/>
</dbReference>
<proteinExistence type="predicted"/>
<protein>
    <submittedName>
        <fullName evidence="7">HTH-type transcriptional repressor Bm3R1</fullName>
    </submittedName>
</protein>
<keyword evidence="1" id="KW-0805">Transcription regulation</keyword>
<feature type="compositionally biased region" description="Polar residues" evidence="5">
    <location>
        <begin position="1"/>
        <end position="15"/>
    </location>
</feature>
<keyword evidence="2 4" id="KW-0238">DNA-binding</keyword>
<dbReference type="SUPFAM" id="SSF48498">
    <property type="entry name" value="Tetracyclin repressor-like, C-terminal domain"/>
    <property type="match status" value="1"/>
</dbReference>
<feature type="domain" description="HTH tetR-type" evidence="6">
    <location>
        <begin position="18"/>
        <end position="78"/>
    </location>
</feature>
<dbReference type="PROSITE" id="PS50977">
    <property type="entry name" value="HTH_TETR_2"/>
    <property type="match status" value="1"/>
</dbReference>
<dbReference type="Gene3D" id="1.10.357.10">
    <property type="entry name" value="Tetracycline Repressor, domain 2"/>
    <property type="match status" value="1"/>
</dbReference>
<dbReference type="InterPro" id="IPR001647">
    <property type="entry name" value="HTH_TetR"/>
</dbReference>
<feature type="region of interest" description="Disordered" evidence="5">
    <location>
        <begin position="1"/>
        <end position="20"/>
    </location>
</feature>
<dbReference type="EMBL" id="CP036425">
    <property type="protein sequence ID" value="QDU32217.1"/>
    <property type="molecule type" value="Genomic_DNA"/>
</dbReference>
<dbReference type="Pfam" id="PF00440">
    <property type="entry name" value="TetR_N"/>
    <property type="match status" value="1"/>
</dbReference>
<dbReference type="OrthoDB" id="116240at2"/>
<accession>A0A517YPQ6</accession>
<dbReference type="RefSeq" id="WP_145073413.1">
    <property type="nucleotide sequence ID" value="NZ_CP036425.1"/>
</dbReference>
<dbReference type="InterPro" id="IPR041467">
    <property type="entry name" value="Sco4008_C"/>
</dbReference>
<dbReference type="PANTHER" id="PTHR30055">
    <property type="entry name" value="HTH-TYPE TRANSCRIPTIONAL REGULATOR RUTR"/>
    <property type="match status" value="1"/>
</dbReference>
<evidence type="ECO:0000256" key="5">
    <source>
        <dbReference type="SAM" id="MobiDB-lite"/>
    </source>
</evidence>
<dbReference type="KEGG" id="pcor:KS4_02470"/>
<keyword evidence="8" id="KW-1185">Reference proteome</keyword>
<dbReference type="PRINTS" id="PR00455">
    <property type="entry name" value="HTHTETR"/>
</dbReference>
<evidence type="ECO:0000313" key="8">
    <source>
        <dbReference type="Proteomes" id="UP000317369"/>
    </source>
</evidence>
<feature type="DNA-binding region" description="H-T-H motif" evidence="4">
    <location>
        <begin position="41"/>
        <end position="60"/>
    </location>
</feature>
<dbReference type="SUPFAM" id="SSF46689">
    <property type="entry name" value="Homeodomain-like"/>
    <property type="match status" value="1"/>
</dbReference>
<evidence type="ECO:0000256" key="3">
    <source>
        <dbReference type="ARBA" id="ARBA00023163"/>
    </source>
</evidence>
<evidence type="ECO:0000256" key="2">
    <source>
        <dbReference type="ARBA" id="ARBA00023125"/>
    </source>
</evidence>
<dbReference type="InterPro" id="IPR009057">
    <property type="entry name" value="Homeodomain-like_sf"/>
</dbReference>
<sequence>MSTKPQNININQDGSPTGGARETILDAAEQLFAEKGFSATSMANIAKESGTSKPLIHHHFGSKRGLYDAARERLVGQLPSFEVGEKGDNEGTAEALVGNGLRTLTAFLKAHHRLIRITAWAHLEGGDGEGLTIEQTLIFSLVTERIREAQDAGIVRKDIPPAAMMLMLGGMVYFYHEYQGMFRELLSGENEQSKEAVDDAYLDQMIRMAAAGIDLNNMNNLQKEFE</sequence>
<dbReference type="Proteomes" id="UP000317369">
    <property type="component" value="Chromosome"/>
</dbReference>
<name>A0A517YPQ6_9BACT</name>
<keyword evidence="3" id="KW-0804">Transcription</keyword>